<gene>
    <name evidence="2" type="ORF">SKAU_G00281480</name>
</gene>
<reference evidence="2" key="1">
    <citation type="journal article" date="2023" name="Science">
        <title>Genome structures resolve the early diversification of teleost fishes.</title>
        <authorList>
            <person name="Parey E."/>
            <person name="Louis A."/>
            <person name="Montfort J."/>
            <person name="Bouchez O."/>
            <person name="Roques C."/>
            <person name="Iampietro C."/>
            <person name="Lluch J."/>
            <person name="Castinel A."/>
            <person name="Donnadieu C."/>
            <person name="Desvignes T."/>
            <person name="Floi Bucao C."/>
            <person name="Jouanno E."/>
            <person name="Wen M."/>
            <person name="Mejri S."/>
            <person name="Dirks R."/>
            <person name="Jansen H."/>
            <person name="Henkel C."/>
            <person name="Chen W.J."/>
            <person name="Zahm M."/>
            <person name="Cabau C."/>
            <person name="Klopp C."/>
            <person name="Thompson A.W."/>
            <person name="Robinson-Rechavi M."/>
            <person name="Braasch I."/>
            <person name="Lecointre G."/>
            <person name="Bobe J."/>
            <person name="Postlethwait J.H."/>
            <person name="Berthelot C."/>
            <person name="Roest Crollius H."/>
            <person name="Guiguen Y."/>
        </authorList>
    </citation>
    <scope>NUCLEOTIDE SEQUENCE</scope>
    <source>
        <strain evidence="2">WJC10195</strain>
    </source>
</reference>
<dbReference type="EMBL" id="JAINUF010000011">
    <property type="protein sequence ID" value="KAJ8346747.1"/>
    <property type="molecule type" value="Genomic_DNA"/>
</dbReference>
<sequence length="111" mass="12366">MAEDKDAENTTPVGKESRKPPAETFDWFSLEEEEGSPTPTACSRRTEARSPRALRHARKLESRGIKAILRYGGGISSPRTQHLGIDCYINTPSGRWRRLERAEGLGAARVD</sequence>
<name>A0A9Q1ILW2_SYNKA</name>
<evidence type="ECO:0000313" key="3">
    <source>
        <dbReference type="Proteomes" id="UP001152622"/>
    </source>
</evidence>
<evidence type="ECO:0000256" key="1">
    <source>
        <dbReference type="SAM" id="MobiDB-lite"/>
    </source>
</evidence>
<accession>A0A9Q1ILW2</accession>
<comment type="caution">
    <text evidence="2">The sequence shown here is derived from an EMBL/GenBank/DDBJ whole genome shotgun (WGS) entry which is preliminary data.</text>
</comment>
<protein>
    <submittedName>
        <fullName evidence="2">Uncharacterized protein</fullName>
    </submittedName>
</protein>
<organism evidence="2 3">
    <name type="scientific">Synaphobranchus kaupii</name>
    <name type="common">Kaup's arrowtooth eel</name>
    <dbReference type="NCBI Taxonomy" id="118154"/>
    <lineage>
        <taxon>Eukaryota</taxon>
        <taxon>Metazoa</taxon>
        <taxon>Chordata</taxon>
        <taxon>Craniata</taxon>
        <taxon>Vertebrata</taxon>
        <taxon>Euteleostomi</taxon>
        <taxon>Actinopterygii</taxon>
        <taxon>Neopterygii</taxon>
        <taxon>Teleostei</taxon>
        <taxon>Anguilliformes</taxon>
        <taxon>Synaphobranchidae</taxon>
        <taxon>Synaphobranchus</taxon>
    </lineage>
</organism>
<dbReference type="AlphaFoldDB" id="A0A9Q1ILW2"/>
<proteinExistence type="predicted"/>
<evidence type="ECO:0000313" key="2">
    <source>
        <dbReference type="EMBL" id="KAJ8346747.1"/>
    </source>
</evidence>
<feature type="region of interest" description="Disordered" evidence="1">
    <location>
        <begin position="1"/>
        <end position="58"/>
    </location>
</feature>
<keyword evidence="3" id="KW-1185">Reference proteome</keyword>
<dbReference type="Proteomes" id="UP001152622">
    <property type="component" value="Chromosome 11"/>
</dbReference>